<dbReference type="SUPFAM" id="SSF56436">
    <property type="entry name" value="C-type lectin-like"/>
    <property type="match status" value="1"/>
</dbReference>
<evidence type="ECO:0000313" key="1">
    <source>
        <dbReference type="EMBL" id="WHV01471.1"/>
    </source>
</evidence>
<protein>
    <submittedName>
        <fullName evidence="1">C type lectin domain protein</fullName>
    </submittedName>
</protein>
<accession>A0AAT9UQA4</accession>
<dbReference type="EMBL" id="OQ865377">
    <property type="protein sequence ID" value="WHV01471.1"/>
    <property type="molecule type" value="Genomic_DNA"/>
</dbReference>
<organism evidence="1">
    <name type="scientific">Apapanepox virus</name>
    <dbReference type="NCBI Taxonomy" id="3049969"/>
    <lineage>
        <taxon>Viruses</taxon>
        <taxon>Varidnaviria</taxon>
        <taxon>Bamfordvirae</taxon>
        <taxon>Nucleocytoviricota</taxon>
        <taxon>Pokkesviricetes</taxon>
        <taxon>Chitovirales</taxon>
        <taxon>Poxviridae</taxon>
        <taxon>Chordopoxvirinae</taxon>
        <taxon>Avipoxvirus</taxon>
    </lineage>
</organism>
<name>A0AAT9UQA4_9POXV</name>
<proteinExistence type="predicted"/>
<gene>
    <name evidence="1" type="ORF">APAPVX9-025</name>
</gene>
<dbReference type="Gene3D" id="3.10.100.10">
    <property type="entry name" value="Mannose-Binding Protein A, subunit A"/>
    <property type="match status" value="1"/>
</dbReference>
<dbReference type="InterPro" id="IPR016186">
    <property type="entry name" value="C-type_lectin-like/link_sf"/>
</dbReference>
<reference evidence="1" key="1">
    <citation type="submission" date="2023-04" db="EMBL/GenBank/DDBJ databases">
        <title>Genomic characterization of avipoxvirus isolates from Apapne (Himatione sanguinea).</title>
        <authorList>
            <person name="Butt S.L."/>
            <person name="Do Nascimento G.M."/>
        </authorList>
    </citation>
    <scope>NUCLEOTIDE SEQUENCE</scope>
    <source>
        <strain evidence="1">APAPVX9</strain>
    </source>
</reference>
<dbReference type="InterPro" id="IPR016187">
    <property type="entry name" value="CTDL_fold"/>
</dbReference>
<sequence>MGLNVYITCISILLSYTLYNYYYGYLENNKITYLKEFCHENWVRHAGKCYFASLHKVSWKDGFDRCNLIGAKMLNNSILSEDRIPVILYKNHWLDKIGSAIFVKDEDYCEFVNYDNKKPFISTTSCNSSMFYACVSDIMILS</sequence>